<sequence length="541" mass="60106">MPRVVSLSSVFSTRAYSTATSTRVRHIALVAATEQVRSGNLNPADAHKLFDELLREGTPIPARSLNGFLAALARAPPSAAFCDGPTLVINLVSRMSHSAGPGVMAAPVMTYSILMDCCCRSSRPHLVLSIFARILRSGLWLSVITYNRLLKGLCEAKRTEQALDLLLRRTPDLGCAPDACSLAILLKSFCDNKRSQKALQLLQMMDDVGSGCLLDVVVYSTVIHGFFKEDEAARACDLFHEMIQRGIEPDVATYSCIIDALCKVGAMVKAGDILRVMVDKGVPPNVRTYTSLIHGYCTAGQWRDTIRVFKEMTKRGVLPDAFTWSVLMSSLCRHRRIKEARDIFDSMISKGHKPGIRSYAIMLHGYAREGCFSDVTDLYNLMLQNSFAPNHHVFNIMIKAYACRGLMDEAMIMFDKMWQLGLLPNGVTYSTVIDALCKVGRHGDFVKAKELICEMITKGLDHDKSFFYLLVNCLCKEGRVVEAQYVADKGRHLSERMRAFEADDRQITAQSLRVQIKTDALLRKIRAEEAARQAQAAGQCS</sequence>
<comment type="similarity">
    <text evidence="1">Belongs to the PPR family. P subfamily.</text>
</comment>
<dbReference type="Proteomes" id="UP001054889">
    <property type="component" value="Unassembled WGS sequence"/>
</dbReference>
<dbReference type="Pfam" id="PF13041">
    <property type="entry name" value="PPR_2"/>
    <property type="match status" value="4"/>
</dbReference>
<comment type="caution">
    <text evidence="5">The sequence shown here is derived from an EMBL/GenBank/DDBJ whole genome shotgun (WGS) entry which is preliminary data.</text>
</comment>
<dbReference type="Pfam" id="PF01535">
    <property type="entry name" value="PPR"/>
    <property type="match status" value="2"/>
</dbReference>
<proteinExistence type="inferred from homology"/>
<keyword evidence="6" id="KW-1185">Reference proteome</keyword>
<feature type="repeat" description="PPR" evidence="4">
    <location>
        <begin position="215"/>
        <end position="249"/>
    </location>
</feature>
<evidence type="ECO:0000256" key="4">
    <source>
        <dbReference type="PROSITE-ProRule" id="PRU00708"/>
    </source>
</evidence>
<keyword evidence="3" id="KW-0809">Transit peptide</keyword>
<evidence type="ECO:0000313" key="6">
    <source>
        <dbReference type="Proteomes" id="UP001054889"/>
    </source>
</evidence>
<dbReference type="Gene3D" id="1.25.40.10">
    <property type="entry name" value="Tetratricopeptide repeat domain"/>
    <property type="match status" value="4"/>
</dbReference>
<dbReference type="InterPro" id="IPR002885">
    <property type="entry name" value="PPR_rpt"/>
</dbReference>
<feature type="repeat" description="PPR" evidence="4">
    <location>
        <begin position="250"/>
        <end position="284"/>
    </location>
</feature>
<feature type="repeat" description="PPR" evidence="4">
    <location>
        <begin position="142"/>
        <end position="177"/>
    </location>
</feature>
<feature type="repeat" description="PPR" evidence="4">
    <location>
        <begin position="285"/>
        <end position="319"/>
    </location>
</feature>
<gene>
    <name evidence="5" type="primary">gb13323</name>
    <name evidence="5" type="ORF">PR202_gb13323</name>
</gene>
<feature type="repeat" description="PPR" evidence="4">
    <location>
        <begin position="320"/>
        <end position="354"/>
    </location>
</feature>
<feature type="repeat" description="PPR" evidence="4">
    <location>
        <begin position="425"/>
        <end position="462"/>
    </location>
</feature>
<keyword evidence="2" id="KW-0677">Repeat</keyword>
<dbReference type="EMBL" id="BQKI01000078">
    <property type="protein sequence ID" value="GJN25489.1"/>
    <property type="molecule type" value="Genomic_DNA"/>
</dbReference>
<name>A0AAV5ESI9_ELECO</name>
<dbReference type="PANTHER" id="PTHR47941">
    <property type="entry name" value="PENTATRICOPEPTIDE REPEAT-CONTAINING PROTEIN 3, MITOCHONDRIAL"/>
    <property type="match status" value="1"/>
</dbReference>
<feature type="repeat" description="PPR" evidence="4">
    <location>
        <begin position="355"/>
        <end position="389"/>
    </location>
</feature>
<evidence type="ECO:0008006" key="7">
    <source>
        <dbReference type="Google" id="ProtNLM"/>
    </source>
</evidence>
<evidence type="ECO:0000256" key="2">
    <source>
        <dbReference type="ARBA" id="ARBA00022737"/>
    </source>
</evidence>
<evidence type="ECO:0000256" key="3">
    <source>
        <dbReference type="ARBA" id="ARBA00022946"/>
    </source>
</evidence>
<reference evidence="5" key="1">
    <citation type="journal article" date="2018" name="DNA Res.">
        <title>Multiple hybrid de novo genome assembly of finger millet, an orphan allotetraploid crop.</title>
        <authorList>
            <person name="Hatakeyama M."/>
            <person name="Aluri S."/>
            <person name="Balachadran M.T."/>
            <person name="Sivarajan S.R."/>
            <person name="Patrignani A."/>
            <person name="Gruter S."/>
            <person name="Poveda L."/>
            <person name="Shimizu-Inatsugi R."/>
            <person name="Baeten J."/>
            <person name="Francoijs K.J."/>
            <person name="Nataraja K.N."/>
            <person name="Reddy Y.A.N."/>
            <person name="Phadnis S."/>
            <person name="Ravikumar R.L."/>
            <person name="Schlapbach R."/>
            <person name="Sreeman S.M."/>
            <person name="Shimizu K.K."/>
        </authorList>
    </citation>
    <scope>NUCLEOTIDE SEQUENCE</scope>
</reference>
<feature type="repeat" description="PPR" evidence="4">
    <location>
        <begin position="107"/>
        <end position="141"/>
    </location>
</feature>
<reference evidence="5" key="2">
    <citation type="submission" date="2021-12" db="EMBL/GenBank/DDBJ databases">
        <title>Resequencing data analysis of finger millet.</title>
        <authorList>
            <person name="Hatakeyama M."/>
            <person name="Aluri S."/>
            <person name="Balachadran M.T."/>
            <person name="Sivarajan S.R."/>
            <person name="Poveda L."/>
            <person name="Shimizu-Inatsugi R."/>
            <person name="Schlapbach R."/>
            <person name="Sreeman S.M."/>
            <person name="Shimizu K.K."/>
        </authorList>
    </citation>
    <scope>NUCLEOTIDE SEQUENCE</scope>
</reference>
<protein>
    <recommendedName>
        <fullName evidence="7">Pentatricopeptide repeat-containing protein</fullName>
    </recommendedName>
</protein>
<organism evidence="5 6">
    <name type="scientific">Eleusine coracana subsp. coracana</name>
    <dbReference type="NCBI Taxonomy" id="191504"/>
    <lineage>
        <taxon>Eukaryota</taxon>
        <taxon>Viridiplantae</taxon>
        <taxon>Streptophyta</taxon>
        <taxon>Embryophyta</taxon>
        <taxon>Tracheophyta</taxon>
        <taxon>Spermatophyta</taxon>
        <taxon>Magnoliopsida</taxon>
        <taxon>Liliopsida</taxon>
        <taxon>Poales</taxon>
        <taxon>Poaceae</taxon>
        <taxon>PACMAD clade</taxon>
        <taxon>Chloridoideae</taxon>
        <taxon>Cynodonteae</taxon>
        <taxon>Eleusininae</taxon>
        <taxon>Eleusine</taxon>
    </lineage>
</organism>
<feature type="repeat" description="PPR" evidence="4">
    <location>
        <begin position="390"/>
        <end position="424"/>
    </location>
</feature>
<evidence type="ECO:0000313" key="5">
    <source>
        <dbReference type="EMBL" id="GJN25489.1"/>
    </source>
</evidence>
<dbReference type="InterPro" id="IPR011990">
    <property type="entry name" value="TPR-like_helical_dom_sf"/>
</dbReference>
<dbReference type="AlphaFoldDB" id="A0AAV5ESI9"/>
<dbReference type="PROSITE" id="PS51375">
    <property type="entry name" value="PPR"/>
    <property type="match status" value="9"/>
</dbReference>
<dbReference type="NCBIfam" id="TIGR00756">
    <property type="entry name" value="PPR"/>
    <property type="match status" value="9"/>
</dbReference>
<accession>A0AAV5ESI9</accession>
<evidence type="ECO:0000256" key="1">
    <source>
        <dbReference type="ARBA" id="ARBA00007626"/>
    </source>
</evidence>